<evidence type="ECO:0000313" key="2">
    <source>
        <dbReference type="Proteomes" id="UP000189670"/>
    </source>
</evidence>
<gene>
    <name evidence="1" type="ORF">OMM_03523</name>
</gene>
<name>A0A1V1P5N0_9BACT</name>
<organism evidence="1 2">
    <name type="scientific">Candidatus Magnetoglobus multicellularis str. Araruama</name>
    <dbReference type="NCBI Taxonomy" id="890399"/>
    <lineage>
        <taxon>Bacteria</taxon>
        <taxon>Pseudomonadati</taxon>
        <taxon>Thermodesulfobacteriota</taxon>
        <taxon>Desulfobacteria</taxon>
        <taxon>Desulfobacterales</taxon>
        <taxon>Desulfobacteraceae</taxon>
        <taxon>Candidatus Magnetoglobus</taxon>
    </lineage>
</organism>
<sequence length="794" mass="91422">MYISDIPIIDSHNSIKTKYSCVHMHQLLNITHNNGKIDVESLPFCGNDVTAGSETELQAVVVGKSENVDLPQTIQNANYFKNIIKRARSGEMPDYVVHAIEDFISQNDHDVWENSWVRFPSHCLSHYAQEVFEKDLLKDKSQSDGYLRTDVHRFYTLINGKEFLRTPISYLLKLSLSDIVDAIQPSDICKDLGKSFSGHFLNDNTSPETYSFYPISLTHHNQKGRGLARETALRFLMSQLLLQYANEKFELKKNGQTAMIYGAPLPATRQKQLNDFISDAFYRDLYMSPCLSGWDRGEEKYHYMGLCHQVLSRSQLNAVSKLKEAGIIVNNLVVMPNMSNTSLANNGTHVSIGSQKLTQLIMDSGSAFSAVEEKYFGDLVIKIVEHFLPLFVGTYTAAPYRMDFWDFHPEKALGFLPHELDFTHLRMIWRRWKKKADIKFLGKRLTPFGPEWLDRFLSKQLGLKGDYIPDFRLIDYLVSLMSTDESPALNGALENDSRLKEDLASMGIFDTHMSLYQFYRLRQFQNMGFSGFEGRHYSLFHSTMNDMTYAINLQVLITALAYKYIIDGTITHQSIPDTPSIESERRQIIFGQAIGIPTFYINKKTSNQFMKKIMAHVQKSRSSKRYKGYCRLYHHEYCHALIQIIKQDAAEIIECMGYEDTISDLETRMTVPEQKTEHKLRAGILNQTGEKNAMMLEGDVFNKASEQYYRTTLKQFQINEAYDELAVMAKNLNQQAQNFAPIRNNLYTTFNHQDIESFVQNKRSDVLNETTSASDSKRLIQLMLMGFHSEMNQR</sequence>
<protein>
    <submittedName>
        <fullName evidence="1">Uncharacterized protein</fullName>
    </submittedName>
</protein>
<dbReference type="Proteomes" id="UP000189670">
    <property type="component" value="Unassembled WGS sequence"/>
</dbReference>
<comment type="caution">
    <text evidence="1">The sequence shown here is derived from an EMBL/GenBank/DDBJ whole genome shotgun (WGS) entry which is preliminary data.</text>
</comment>
<accession>A0A1V1P5N0</accession>
<proteinExistence type="predicted"/>
<reference evidence="2" key="1">
    <citation type="submission" date="2012-11" db="EMBL/GenBank/DDBJ databases">
        <authorList>
            <person name="Lucero-Rivera Y.E."/>
            <person name="Tovar-Ramirez D."/>
        </authorList>
    </citation>
    <scope>NUCLEOTIDE SEQUENCE [LARGE SCALE GENOMIC DNA]</scope>
    <source>
        <strain evidence="2">Araruama</strain>
    </source>
</reference>
<dbReference type="AlphaFoldDB" id="A0A1V1P5N0"/>
<dbReference type="EMBL" id="ATBP01000501">
    <property type="protein sequence ID" value="ETR70045.1"/>
    <property type="molecule type" value="Genomic_DNA"/>
</dbReference>
<evidence type="ECO:0000313" key="1">
    <source>
        <dbReference type="EMBL" id="ETR70045.1"/>
    </source>
</evidence>